<dbReference type="OrthoDB" id="8410767at2"/>
<dbReference type="HOGENOM" id="CLU_3120312_0_0_5"/>
<dbReference type="RefSeq" id="WP_155414613.1">
    <property type="nucleotide sequence ID" value="NZ_HG938353.1"/>
</dbReference>
<feature type="transmembrane region" description="Helical" evidence="2">
    <location>
        <begin position="26"/>
        <end position="45"/>
    </location>
</feature>
<dbReference type="Proteomes" id="UP000028181">
    <property type="component" value="Chromosome I"/>
</dbReference>
<evidence type="ECO:0000313" key="4">
    <source>
        <dbReference type="Proteomes" id="UP000028181"/>
    </source>
</evidence>
<keyword evidence="2" id="KW-0812">Transmembrane</keyword>
<name>A0A068SK83_NEOGA</name>
<evidence type="ECO:0000256" key="1">
    <source>
        <dbReference type="SAM" id="MobiDB-lite"/>
    </source>
</evidence>
<evidence type="ECO:0000313" key="3">
    <source>
        <dbReference type="EMBL" id="CDN46463.1"/>
    </source>
</evidence>
<reference evidence="4" key="1">
    <citation type="journal article" date="2014" name="BMC Genomics">
        <title>Genome sequencing of two Neorhizobium galegae strains reveals a noeT gene responsible for the unusual acetylation of the nodulation factors.</title>
        <authorList>
            <person name="Osterman J."/>
            <person name="Marsh J."/>
            <person name="Laine P.K."/>
            <person name="Zeng Z."/>
            <person name="Alatalo E."/>
            <person name="Sullivan J.T."/>
            <person name="Young J.P."/>
            <person name="Thomas-Oates J."/>
            <person name="Paulin L."/>
            <person name="Lindstrom K."/>
        </authorList>
    </citation>
    <scope>NUCLEOTIDE SEQUENCE [LARGE SCALE GENOMIC DNA]</scope>
    <source>
        <strain evidence="4">HAMBI 540</strain>
    </source>
</reference>
<accession>A0A068SK83</accession>
<dbReference type="eggNOG" id="ENOG5030S44">
    <property type="taxonomic scope" value="Bacteria"/>
</dbReference>
<dbReference type="AlphaFoldDB" id="A0A068SK83"/>
<feature type="region of interest" description="Disordered" evidence="1">
    <location>
        <begin position="1"/>
        <end position="24"/>
    </location>
</feature>
<keyword evidence="2" id="KW-0472">Membrane</keyword>
<dbReference type="EMBL" id="HG938353">
    <property type="protein sequence ID" value="CDN46463.1"/>
    <property type="molecule type" value="Genomic_DNA"/>
</dbReference>
<dbReference type="KEGG" id="ngg:RG540_CH02690"/>
<dbReference type="GeneID" id="43447765"/>
<proteinExistence type="predicted"/>
<evidence type="ECO:0000256" key="2">
    <source>
        <dbReference type="SAM" id="Phobius"/>
    </source>
</evidence>
<keyword evidence="4" id="KW-1185">Reference proteome</keyword>
<sequence length="50" mass="5508">MSIRKALRRQSTLASQKRGKGEQSPYGSYAIFIMTAVILAVVLVIEVLRG</sequence>
<keyword evidence="2" id="KW-1133">Transmembrane helix</keyword>
<dbReference type="PATRIC" id="fig|1028800.3.peg.274"/>
<organism evidence="3 4">
    <name type="scientific">Neorhizobium galegae bv. orientalis str. HAMBI 540</name>
    <dbReference type="NCBI Taxonomy" id="1028800"/>
    <lineage>
        <taxon>Bacteria</taxon>
        <taxon>Pseudomonadati</taxon>
        <taxon>Pseudomonadota</taxon>
        <taxon>Alphaproteobacteria</taxon>
        <taxon>Hyphomicrobiales</taxon>
        <taxon>Rhizobiaceae</taxon>
        <taxon>Rhizobium/Agrobacterium group</taxon>
        <taxon>Neorhizobium</taxon>
    </lineage>
</organism>
<gene>
    <name evidence="3" type="ORF">RG540_CH02690</name>
</gene>
<protein>
    <submittedName>
        <fullName evidence="3">Uncharacterized protein</fullName>
    </submittedName>
</protein>